<dbReference type="STRING" id="1325564.NSJP_1814"/>
<dbReference type="PROSITE" id="PS50110">
    <property type="entry name" value="RESPONSE_REGULATORY"/>
    <property type="match status" value="1"/>
</dbReference>
<feature type="modified residue" description="4-aspartylphosphate" evidence="3">
    <location>
        <position position="35"/>
    </location>
</feature>
<dbReference type="Gene3D" id="3.40.50.2300">
    <property type="match status" value="1"/>
</dbReference>
<evidence type="ECO:0000259" key="4">
    <source>
        <dbReference type="PROSITE" id="PS50110"/>
    </source>
</evidence>
<gene>
    <name evidence="5" type="ORF">NSJP_1814</name>
</gene>
<dbReference type="InterPro" id="IPR001789">
    <property type="entry name" value="Sig_transdc_resp-reg_receiver"/>
</dbReference>
<organism evidence="5 6">
    <name type="scientific">Nitrospira japonica</name>
    <dbReference type="NCBI Taxonomy" id="1325564"/>
    <lineage>
        <taxon>Bacteria</taxon>
        <taxon>Pseudomonadati</taxon>
        <taxon>Nitrospirota</taxon>
        <taxon>Nitrospiria</taxon>
        <taxon>Nitrospirales</taxon>
        <taxon>Nitrospiraceae</taxon>
        <taxon>Nitrospira</taxon>
    </lineage>
</organism>
<dbReference type="Proteomes" id="UP000192042">
    <property type="component" value="Chromosome I"/>
</dbReference>
<dbReference type="RefSeq" id="WP_080886443.1">
    <property type="nucleotide sequence ID" value="NZ_LT828648.1"/>
</dbReference>
<evidence type="ECO:0000256" key="1">
    <source>
        <dbReference type="ARBA" id="ARBA00022553"/>
    </source>
</evidence>
<dbReference type="EMBL" id="LT828648">
    <property type="protein sequence ID" value="SLM47986.1"/>
    <property type="molecule type" value="Genomic_DNA"/>
</dbReference>
<feature type="domain" description="Response regulatory" evidence="4">
    <location>
        <begin position="1"/>
        <end position="98"/>
    </location>
</feature>
<evidence type="ECO:0000256" key="2">
    <source>
        <dbReference type="ARBA" id="ARBA00023012"/>
    </source>
</evidence>
<evidence type="ECO:0000256" key="3">
    <source>
        <dbReference type="PROSITE-ProRule" id="PRU00169"/>
    </source>
</evidence>
<dbReference type="SUPFAM" id="SSF52172">
    <property type="entry name" value="CheY-like"/>
    <property type="match status" value="1"/>
</dbReference>
<dbReference type="OrthoDB" id="9802155at2"/>
<protein>
    <recommendedName>
        <fullName evidence="4">Response regulatory domain-containing protein</fullName>
    </recommendedName>
</protein>
<keyword evidence="2" id="KW-0902">Two-component regulatory system</keyword>
<dbReference type="AlphaFoldDB" id="A0A1W1I4R0"/>
<name>A0A1W1I4R0_9BACT</name>
<dbReference type="PANTHER" id="PTHR44591:SF14">
    <property type="entry name" value="PROTEIN PILG"/>
    <property type="match status" value="1"/>
</dbReference>
<dbReference type="InterPro" id="IPR050595">
    <property type="entry name" value="Bact_response_regulator"/>
</dbReference>
<dbReference type="InterPro" id="IPR011006">
    <property type="entry name" value="CheY-like_superfamily"/>
</dbReference>
<keyword evidence="1 3" id="KW-0597">Phosphoprotein</keyword>
<dbReference type="GO" id="GO:0000160">
    <property type="term" value="P:phosphorelay signal transduction system"/>
    <property type="evidence" value="ECO:0007669"/>
    <property type="project" value="UniProtKB-KW"/>
</dbReference>
<proteinExistence type="predicted"/>
<dbReference type="Pfam" id="PF00072">
    <property type="entry name" value="Response_reg"/>
    <property type="match status" value="1"/>
</dbReference>
<accession>A0A1W1I4R0</accession>
<dbReference type="KEGG" id="nja:NSJP_1814"/>
<keyword evidence="6" id="KW-1185">Reference proteome</keyword>
<reference evidence="5 6" key="1">
    <citation type="submission" date="2017-03" db="EMBL/GenBank/DDBJ databases">
        <authorList>
            <person name="Afonso C.L."/>
            <person name="Miller P.J."/>
            <person name="Scott M.A."/>
            <person name="Spackman E."/>
            <person name="Goraichik I."/>
            <person name="Dimitrov K.M."/>
            <person name="Suarez D.L."/>
            <person name="Swayne D.E."/>
        </authorList>
    </citation>
    <scope>NUCLEOTIDE SEQUENCE [LARGE SCALE GENOMIC DNA]</scope>
    <source>
        <strain evidence="5">Genome sequencing of Nitrospira japonica strain NJ11</strain>
    </source>
</reference>
<evidence type="ECO:0000313" key="5">
    <source>
        <dbReference type="EMBL" id="SLM47986.1"/>
    </source>
</evidence>
<evidence type="ECO:0000313" key="6">
    <source>
        <dbReference type="Proteomes" id="UP000192042"/>
    </source>
</evidence>
<dbReference type="PANTHER" id="PTHR44591">
    <property type="entry name" value="STRESS RESPONSE REGULATOR PROTEIN 1"/>
    <property type="match status" value="1"/>
</dbReference>
<sequence length="105" mass="11637">MLKSAGYDVLESCDGLDALDHLRNMPSPPALVLTDVMMPRMTGPQLAVQIEAMMPGVRLLYMSGYSDQILGPLDGTLRSFIAKPFRRQHLILRIREALLGRSEPA</sequence>